<keyword evidence="2" id="KW-1185">Reference proteome</keyword>
<dbReference type="RefSeq" id="WP_176948879.1">
    <property type="nucleotide sequence ID" value="NZ_JABXYK010000003.1"/>
</dbReference>
<organism evidence="1 2">
    <name type="scientific">Mycoplana rhizolycopersici</name>
    <dbReference type="NCBI Taxonomy" id="2746702"/>
    <lineage>
        <taxon>Bacteria</taxon>
        <taxon>Pseudomonadati</taxon>
        <taxon>Pseudomonadota</taxon>
        <taxon>Alphaproteobacteria</taxon>
        <taxon>Hyphomicrobiales</taxon>
        <taxon>Rhizobiaceae</taxon>
        <taxon>Mycoplana</taxon>
    </lineage>
</organism>
<comment type="caution">
    <text evidence="1">The sequence shown here is derived from an EMBL/GenBank/DDBJ whole genome shotgun (WGS) entry which is preliminary data.</text>
</comment>
<reference evidence="1 2" key="1">
    <citation type="submission" date="2020-06" db="EMBL/GenBank/DDBJ databases">
        <title>Rhizobium sp.nov. isolated from the tomato plant.</title>
        <authorList>
            <person name="Thin K.K."/>
            <person name="Zhang X."/>
            <person name="He S."/>
        </authorList>
    </citation>
    <scope>NUCLEOTIDE SEQUENCE [LARGE SCALE GENOMIC DNA]</scope>
    <source>
        <strain evidence="1 2">DBTS2</strain>
    </source>
</reference>
<evidence type="ECO:0000313" key="1">
    <source>
        <dbReference type="EMBL" id="NVP54859.1"/>
    </source>
</evidence>
<proteinExistence type="predicted"/>
<dbReference type="EMBL" id="JABXYK010000003">
    <property type="protein sequence ID" value="NVP54859.1"/>
    <property type="molecule type" value="Genomic_DNA"/>
</dbReference>
<sequence>MTCSVSRGCVRAGGAWIQIEGEVNARLVTFQFRGESDSAVTLERVWPDDFDVVSEGGTQMSSIVLANIEGFRPFCALEVWVGGERVPEGPHYHLKNMFAYTETDFEARYFRLKNRVKDAETLAFSMRQILEFYQGREDHKCVAAVIYGYKALDTLRVDCMNDAKDKLYRQYKLASQLPLTDNPRTDGDHLRISLAMVLWHLELCLGRRKECFEILDDVLEFCEKLSNPMPGSAYNLCRMALFRAYTHFRSGEIEDCIRVNEINFNFYVRSYGRAEMHAVRFTEMIDAHHAVALSLQMREKLLSSKRNIDSDTVFSSVNRVTSDQGMEKIRTQYKAVLRTCDKLKRTLTLVAAQ</sequence>
<name>A0ABX2QD21_9HYPH</name>
<gene>
    <name evidence="1" type="ORF">HV823_06285</name>
</gene>
<evidence type="ECO:0000313" key="2">
    <source>
        <dbReference type="Proteomes" id="UP000659172"/>
    </source>
</evidence>
<accession>A0ABX2QD21</accession>
<dbReference type="Proteomes" id="UP000659172">
    <property type="component" value="Unassembled WGS sequence"/>
</dbReference>
<protein>
    <submittedName>
        <fullName evidence="1">Uncharacterized protein</fullName>
    </submittedName>
</protein>